<evidence type="ECO:0000256" key="1">
    <source>
        <dbReference type="SAM" id="Phobius"/>
    </source>
</evidence>
<protein>
    <submittedName>
        <fullName evidence="2">Sporulation protein YunB</fullName>
    </submittedName>
</protein>
<dbReference type="Pfam" id="PF09560">
    <property type="entry name" value="Spore_YunB"/>
    <property type="match status" value="1"/>
</dbReference>
<evidence type="ECO:0000313" key="3">
    <source>
        <dbReference type="Proteomes" id="UP001623591"/>
    </source>
</evidence>
<comment type="caution">
    <text evidence="2">The sequence shown here is derived from an EMBL/GenBank/DDBJ whole genome shotgun (WGS) entry which is preliminary data.</text>
</comment>
<reference evidence="2 3" key="1">
    <citation type="submission" date="2024-11" db="EMBL/GenBank/DDBJ databases">
        <authorList>
            <person name="Heng Y.C."/>
            <person name="Lim A.C.H."/>
            <person name="Lee J.K.Y."/>
            <person name="Kittelmann S."/>
        </authorList>
    </citation>
    <scope>NUCLEOTIDE SEQUENCE [LARGE SCALE GENOMIC DNA]</scope>
    <source>
        <strain evidence="2 3">WILCCON 0185</strain>
    </source>
</reference>
<gene>
    <name evidence="2" type="primary">yunB</name>
    <name evidence="2" type="ORF">ACJDUG_07850</name>
</gene>
<keyword evidence="1" id="KW-1133">Transmembrane helix</keyword>
<dbReference type="NCBIfam" id="TIGR02832">
    <property type="entry name" value="spo_yunB"/>
    <property type="match status" value="1"/>
</dbReference>
<keyword evidence="3" id="KW-1185">Reference proteome</keyword>
<accession>A0ABW8T472</accession>
<evidence type="ECO:0000313" key="2">
    <source>
        <dbReference type="EMBL" id="MFL0246881.1"/>
    </source>
</evidence>
<sequence>MKRKTKIKLILSFIVIITIFNLFIYITDKAISPAIIAVASAEIRSKSMEIIYTSIINEYSKQFNYNDIIHVEKDGEGNITLLKADTLKLNKIACDVALDSQKQLKLIGNTGVKLPLGYVLQNNFLAKFGPKITVFMNPIGYIETKYESEFESAGINQTRHRIYVKVQAKLRVVVPLKKEDIDVACEVPISETIIVGKIPNTSINMGLEGAGFKLNSR</sequence>
<keyword evidence="1" id="KW-0472">Membrane</keyword>
<keyword evidence="1" id="KW-0812">Transmembrane</keyword>
<feature type="transmembrane region" description="Helical" evidence="1">
    <location>
        <begin position="7"/>
        <end position="26"/>
    </location>
</feature>
<proteinExistence type="predicted"/>
<dbReference type="RefSeq" id="WP_406769383.1">
    <property type="nucleotide sequence ID" value="NZ_JBJHZZ010000003.1"/>
</dbReference>
<organism evidence="2 3">
    <name type="scientific">Candidatus Clostridium stratigraminis</name>
    <dbReference type="NCBI Taxonomy" id="3381661"/>
    <lineage>
        <taxon>Bacteria</taxon>
        <taxon>Bacillati</taxon>
        <taxon>Bacillota</taxon>
        <taxon>Clostridia</taxon>
        <taxon>Eubacteriales</taxon>
        <taxon>Clostridiaceae</taxon>
        <taxon>Clostridium</taxon>
    </lineage>
</organism>
<dbReference type="Proteomes" id="UP001623591">
    <property type="component" value="Unassembled WGS sequence"/>
</dbReference>
<dbReference type="EMBL" id="JBJHZZ010000003">
    <property type="protein sequence ID" value="MFL0246881.1"/>
    <property type="molecule type" value="Genomic_DNA"/>
</dbReference>
<name>A0ABW8T472_9CLOT</name>
<dbReference type="InterPro" id="IPR014197">
    <property type="entry name" value="Sporulation_prot_YunB"/>
</dbReference>
<dbReference type="PIRSF" id="PIRSF021383">
    <property type="entry name" value="YunB"/>
    <property type="match status" value="1"/>
</dbReference>